<evidence type="ECO:0000256" key="1">
    <source>
        <dbReference type="ARBA" id="ARBA00001917"/>
    </source>
</evidence>
<reference evidence="16" key="1">
    <citation type="submission" date="2018-05" db="EMBL/GenBank/DDBJ databases">
        <authorList>
            <person name="Lanie J.A."/>
            <person name="Ng W.-L."/>
            <person name="Kazmierczak K.M."/>
            <person name="Andrzejewski T.M."/>
            <person name="Davidsen T.M."/>
            <person name="Wayne K.J."/>
            <person name="Tettelin H."/>
            <person name="Glass J.I."/>
            <person name="Rusch D."/>
            <person name="Podicherti R."/>
            <person name="Tsui H.-C.T."/>
            <person name="Winkler M.E."/>
        </authorList>
    </citation>
    <scope>NUCLEOTIDE SEQUENCE</scope>
</reference>
<evidence type="ECO:0000313" key="16">
    <source>
        <dbReference type="EMBL" id="SVD76805.1"/>
    </source>
</evidence>
<protein>
    <recommendedName>
        <fullName evidence="15">Glutamine amidotransferase type-2 domain-containing protein</fullName>
    </recommendedName>
</protein>
<keyword evidence="12" id="KW-0314">Glutamate biosynthesis</keyword>
<comment type="pathway">
    <text evidence="14">Amino-acid biosynthesis.</text>
</comment>
<evidence type="ECO:0000256" key="13">
    <source>
        <dbReference type="ARBA" id="ARBA00023291"/>
    </source>
</evidence>
<keyword evidence="7" id="KW-0479">Metal-binding</keyword>
<dbReference type="GO" id="GO:0015930">
    <property type="term" value="F:glutamate synthase activity"/>
    <property type="evidence" value="ECO:0007669"/>
    <property type="project" value="TreeGrafter"/>
</dbReference>
<evidence type="ECO:0000256" key="7">
    <source>
        <dbReference type="ARBA" id="ARBA00022723"/>
    </source>
</evidence>
<accession>A0A382Y1P6</accession>
<dbReference type="PROSITE" id="PS51278">
    <property type="entry name" value="GATASE_TYPE_2"/>
    <property type="match status" value="1"/>
</dbReference>
<dbReference type="GO" id="GO:0006537">
    <property type="term" value="P:glutamate biosynthetic process"/>
    <property type="evidence" value="ECO:0007669"/>
    <property type="project" value="UniProtKB-KW"/>
</dbReference>
<dbReference type="GO" id="GO:0051538">
    <property type="term" value="F:3 iron, 4 sulfur cluster binding"/>
    <property type="evidence" value="ECO:0007669"/>
    <property type="project" value="UniProtKB-KW"/>
</dbReference>
<keyword evidence="9" id="KW-0560">Oxidoreductase</keyword>
<keyword evidence="11" id="KW-0411">Iron-sulfur</keyword>
<proteinExistence type="inferred from homology"/>
<feature type="non-terminal residue" evidence="16">
    <location>
        <position position="266"/>
    </location>
</feature>
<comment type="cofactor">
    <cofactor evidence="2">
        <name>[3Fe-4S] cluster</name>
        <dbReference type="ChEBI" id="CHEBI:21137"/>
    </cofactor>
</comment>
<dbReference type="InterPro" id="IPR029055">
    <property type="entry name" value="Ntn_hydrolases_N"/>
</dbReference>
<dbReference type="Pfam" id="PF00310">
    <property type="entry name" value="GATase_2"/>
    <property type="match status" value="1"/>
</dbReference>
<keyword evidence="13" id="KW-0003">3Fe-4S</keyword>
<gene>
    <name evidence="16" type="ORF">METZ01_LOCUS429659</name>
</gene>
<evidence type="ECO:0000259" key="15">
    <source>
        <dbReference type="PROSITE" id="PS51278"/>
    </source>
</evidence>
<keyword evidence="10" id="KW-0408">Iron</keyword>
<evidence type="ECO:0000256" key="11">
    <source>
        <dbReference type="ARBA" id="ARBA00023014"/>
    </source>
</evidence>
<keyword evidence="5" id="KW-0285">Flavoprotein</keyword>
<feature type="domain" description="Glutamine amidotransferase type-2" evidence="15">
    <location>
        <begin position="20"/>
        <end position="266"/>
    </location>
</feature>
<feature type="non-terminal residue" evidence="16">
    <location>
        <position position="1"/>
    </location>
</feature>
<keyword evidence="4" id="KW-0028">Amino-acid biosynthesis</keyword>
<dbReference type="GO" id="GO:0019676">
    <property type="term" value="P:ammonia assimilation cycle"/>
    <property type="evidence" value="ECO:0007669"/>
    <property type="project" value="TreeGrafter"/>
</dbReference>
<dbReference type="InterPro" id="IPR017932">
    <property type="entry name" value="GATase_2_dom"/>
</dbReference>
<dbReference type="PANTHER" id="PTHR11938">
    <property type="entry name" value="FAD NADPH DEHYDROGENASE/OXIDOREDUCTASE"/>
    <property type="match status" value="1"/>
</dbReference>
<dbReference type="GO" id="GO:0046872">
    <property type="term" value="F:metal ion binding"/>
    <property type="evidence" value="ECO:0007669"/>
    <property type="project" value="UniProtKB-KW"/>
</dbReference>
<dbReference type="Gene3D" id="3.60.20.10">
    <property type="entry name" value="Glutamine Phosphoribosylpyrophosphate, subunit 1, domain 1"/>
    <property type="match status" value="1"/>
</dbReference>
<evidence type="ECO:0000256" key="5">
    <source>
        <dbReference type="ARBA" id="ARBA00022630"/>
    </source>
</evidence>
<evidence type="ECO:0000256" key="8">
    <source>
        <dbReference type="ARBA" id="ARBA00022962"/>
    </source>
</evidence>
<keyword evidence="8" id="KW-0315">Glutamine amidotransferase</keyword>
<evidence type="ECO:0000256" key="12">
    <source>
        <dbReference type="ARBA" id="ARBA00023164"/>
    </source>
</evidence>
<keyword evidence="6" id="KW-0288">FMN</keyword>
<evidence type="ECO:0000256" key="9">
    <source>
        <dbReference type="ARBA" id="ARBA00023002"/>
    </source>
</evidence>
<organism evidence="16">
    <name type="scientific">marine metagenome</name>
    <dbReference type="NCBI Taxonomy" id="408172"/>
    <lineage>
        <taxon>unclassified sequences</taxon>
        <taxon>metagenomes</taxon>
        <taxon>ecological metagenomes</taxon>
    </lineage>
</organism>
<dbReference type="PANTHER" id="PTHR11938:SF133">
    <property type="entry name" value="GLUTAMATE SYNTHASE (NADH)"/>
    <property type="match status" value="1"/>
</dbReference>
<sequence>QLYLPKPHGLYHPNNEKENCGVGFIANIKSKASYKITEDALEMLSRMGHRGACGCEANTGDGAGILTNIPHEFFSQEIQSLFGVSVEAGRYGVGNIFLPQDDKQRQRCISIVEKVVNNEGQTLIGWRDVPVDSIKADVGDTARNSQPVIKQLIIGNTEGIDNDAFEGALYIIKKHISKVIRTDESLSQALLFYVCSLSTRVIIYKGMLMGSQLLDFYPDLTNKEFKTYLAMVHSRFSTNTFPSWDRAQPCRFMAHNGEINTLQGNY</sequence>
<dbReference type="AlphaFoldDB" id="A0A382Y1P6"/>
<evidence type="ECO:0000256" key="6">
    <source>
        <dbReference type="ARBA" id="ARBA00022643"/>
    </source>
</evidence>
<evidence type="ECO:0000256" key="10">
    <source>
        <dbReference type="ARBA" id="ARBA00023004"/>
    </source>
</evidence>
<name>A0A382Y1P6_9ZZZZ</name>
<comment type="similarity">
    <text evidence="3">Belongs to the glutamate synthase family.</text>
</comment>
<evidence type="ECO:0000256" key="14">
    <source>
        <dbReference type="ARBA" id="ARBA00029440"/>
    </source>
</evidence>
<dbReference type="EMBL" id="UINC01171967">
    <property type="protein sequence ID" value="SVD76805.1"/>
    <property type="molecule type" value="Genomic_DNA"/>
</dbReference>
<evidence type="ECO:0000256" key="3">
    <source>
        <dbReference type="ARBA" id="ARBA00009716"/>
    </source>
</evidence>
<comment type="cofactor">
    <cofactor evidence="1">
        <name>FMN</name>
        <dbReference type="ChEBI" id="CHEBI:58210"/>
    </cofactor>
</comment>
<dbReference type="SUPFAM" id="SSF56235">
    <property type="entry name" value="N-terminal nucleophile aminohydrolases (Ntn hydrolases)"/>
    <property type="match status" value="1"/>
</dbReference>
<dbReference type="InterPro" id="IPR050711">
    <property type="entry name" value="ET-N_metabolism_enzyme"/>
</dbReference>
<evidence type="ECO:0000256" key="4">
    <source>
        <dbReference type="ARBA" id="ARBA00022605"/>
    </source>
</evidence>
<evidence type="ECO:0000256" key="2">
    <source>
        <dbReference type="ARBA" id="ARBA00001927"/>
    </source>
</evidence>